<comment type="caution">
    <text evidence="1">The sequence shown here is derived from an EMBL/GenBank/DDBJ whole genome shotgun (WGS) entry which is preliminary data.</text>
</comment>
<evidence type="ECO:0000313" key="2">
    <source>
        <dbReference type="Proteomes" id="UP000248614"/>
    </source>
</evidence>
<dbReference type="AlphaFoldDB" id="A0A2W4ZEG7"/>
<dbReference type="Proteomes" id="UP000248614">
    <property type="component" value="Unassembled WGS sequence"/>
</dbReference>
<accession>A0A2W4ZEG7</accession>
<sequence length="125" mass="12912">MRSVGISVGLGLAVSACATTGPVVRQNALPAPPAPSYGTVGLERVMGQNANAVTRLFGQPQLDLTEGAGRKLQFGSNICVLDAYLYAPVQGGVPVVRHVDARQRSGAPIDRASCVAALTRRDGGR</sequence>
<dbReference type="PROSITE" id="PS51257">
    <property type="entry name" value="PROKAR_LIPOPROTEIN"/>
    <property type="match status" value="1"/>
</dbReference>
<protein>
    <recommendedName>
        <fullName evidence="3">Lipoprotein</fullName>
    </recommendedName>
</protein>
<reference evidence="1 2" key="1">
    <citation type="submission" date="2017-08" db="EMBL/GenBank/DDBJ databases">
        <title>Infants hospitalized years apart are colonized by the same room-sourced microbial strains.</title>
        <authorList>
            <person name="Brooks B."/>
            <person name="Olm M.R."/>
            <person name="Firek B.A."/>
            <person name="Baker R."/>
            <person name="Thomas B.C."/>
            <person name="Morowitz M.J."/>
            <person name="Banfield J.F."/>
        </authorList>
    </citation>
    <scope>NUCLEOTIDE SEQUENCE [LARGE SCALE GENOMIC DNA]</scope>
    <source>
        <strain evidence="1">S2_018_000_R3_110</strain>
    </source>
</reference>
<evidence type="ECO:0008006" key="3">
    <source>
        <dbReference type="Google" id="ProtNLM"/>
    </source>
</evidence>
<gene>
    <name evidence="1" type="ORF">DI632_06920</name>
</gene>
<evidence type="ECO:0000313" key="1">
    <source>
        <dbReference type="EMBL" id="PZO78379.1"/>
    </source>
</evidence>
<dbReference type="EMBL" id="QFNF01000012">
    <property type="protein sequence ID" value="PZO78379.1"/>
    <property type="molecule type" value="Genomic_DNA"/>
</dbReference>
<name>A0A2W4ZEG7_9SPHN</name>
<proteinExistence type="predicted"/>
<organism evidence="1 2">
    <name type="scientific">Sphingomonas hengshuiensis</name>
    <dbReference type="NCBI Taxonomy" id="1609977"/>
    <lineage>
        <taxon>Bacteria</taxon>
        <taxon>Pseudomonadati</taxon>
        <taxon>Pseudomonadota</taxon>
        <taxon>Alphaproteobacteria</taxon>
        <taxon>Sphingomonadales</taxon>
        <taxon>Sphingomonadaceae</taxon>
        <taxon>Sphingomonas</taxon>
    </lineage>
</organism>